<dbReference type="GeneID" id="47723497"/>
<dbReference type="Pfam" id="PF03167">
    <property type="entry name" value="UDG"/>
    <property type="match status" value="1"/>
</dbReference>
<dbReference type="Gene3D" id="3.40.470.10">
    <property type="entry name" value="Uracil-DNA glycosylase-like domain"/>
    <property type="match status" value="1"/>
</dbReference>
<dbReference type="EMBL" id="LT634361">
    <property type="protein sequence ID" value="SFZ83335.1"/>
    <property type="molecule type" value="Genomic_DNA"/>
</dbReference>
<dbReference type="CDD" id="cd10033">
    <property type="entry name" value="UDG_like"/>
    <property type="match status" value="1"/>
</dbReference>
<protein>
    <submittedName>
        <fullName evidence="2">Uracil-DNA glycosylase superfamily</fullName>
    </submittedName>
</protein>
<organism evidence="2 3">
    <name type="scientific">Tenacibaculum maritimum NCIMB 2154</name>
    <dbReference type="NCBI Taxonomy" id="1349785"/>
    <lineage>
        <taxon>Bacteria</taxon>
        <taxon>Pseudomonadati</taxon>
        <taxon>Bacteroidota</taxon>
        <taxon>Flavobacteriia</taxon>
        <taxon>Flavobacteriales</taxon>
        <taxon>Flavobacteriaceae</taxon>
        <taxon>Tenacibaculum</taxon>
    </lineage>
</organism>
<evidence type="ECO:0000259" key="1">
    <source>
        <dbReference type="SMART" id="SM00986"/>
    </source>
</evidence>
<keyword evidence="3" id="KW-1185">Reference proteome</keyword>
<dbReference type="OrthoDB" id="9789139at2"/>
<dbReference type="SMART" id="SM00986">
    <property type="entry name" value="UDG"/>
    <property type="match status" value="1"/>
</dbReference>
<name>A0A2H1EBR8_9FLAO</name>
<sequence>MHQNFSTLLSTIKKCNTCAQFLPTPPNPIFSISTNSKILIVGQAPGKKVAQTGIPFKDRSGDNLRNWLHVSKEQFYNTTNFGIVPMGFCFPGSNPKGGDFPPRKECAPQWHPELLKYSTNIKLILLVGTYAQKYYLGKTMKKNLTETVKHGYEYLPKFFPLVHPSPLNFRWQAKNPWFKTDVVPMLQQKVAEILHSS</sequence>
<reference evidence="2 3" key="1">
    <citation type="submission" date="2016-11" db="EMBL/GenBank/DDBJ databases">
        <authorList>
            <person name="Jaros S."/>
            <person name="Januszkiewicz K."/>
            <person name="Wedrychowicz H."/>
        </authorList>
    </citation>
    <scope>NUCLEOTIDE SEQUENCE [LARGE SCALE GENOMIC DNA]</scope>
    <source>
        <strain evidence="2">NCIMB 2154T</strain>
    </source>
</reference>
<dbReference type="Proteomes" id="UP000231564">
    <property type="component" value="Chromosome MARIT"/>
</dbReference>
<dbReference type="PANTHER" id="PTHR42160">
    <property type="entry name" value="URACIL-DNA GLYCOSYLASE SUPERFAMILY PROTEIN"/>
    <property type="match status" value="1"/>
</dbReference>
<gene>
    <name evidence="2" type="ORF">MARIT_2015</name>
</gene>
<dbReference type="PANTHER" id="PTHR42160:SF1">
    <property type="entry name" value="URACIL-DNA GLYCOSYLASE SUPERFAMILY PROTEIN"/>
    <property type="match status" value="1"/>
</dbReference>
<dbReference type="InterPro" id="IPR036895">
    <property type="entry name" value="Uracil-DNA_glycosylase-like_sf"/>
</dbReference>
<dbReference type="STRING" id="1349785.GCA_000509405_01454"/>
<feature type="domain" description="Uracil-DNA glycosylase-like" evidence="1">
    <location>
        <begin position="29"/>
        <end position="187"/>
    </location>
</feature>
<proteinExistence type="predicted"/>
<dbReference type="KEGG" id="tmar:MARIT_2015"/>
<evidence type="ECO:0000313" key="3">
    <source>
        <dbReference type="Proteomes" id="UP000231564"/>
    </source>
</evidence>
<dbReference type="InterPro" id="IPR047124">
    <property type="entry name" value="HI_0220.2"/>
</dbReference>
<dbReference type="AlphaFoldDB" id="A0A2H1EBR8"/>
<accession>A0A2H1EBR8</accession>
<evidence type="ECO:0000313" key="2">
    <source>
        <dbReference type="EMBL" id="SFZ83335.1"/>
    </source>
</evidence>
<dbReference type="SMART" id="SM00987">
    <property type="entry name" value="UreE_C"/>
    <property type="match status" value="1"/>
</dbReference>
<dbReference type="RefSeq" id="WP_100211396.1">
    <property type="nucleotide sequence ID" value="NZ_CP138495.1"/>
</dbReference>
<dbReference type="SUPFAM" id="SSF52141">
    <property type="entry name" value="Uracil-DNA glycosylase-like"/>
    <property type="match status" value="1"/>
</dbReference>
<dbReference type="InterPro" id="IPR005122">
    <property type="entry name" value="Uracil-DNA_glycosylase-like"/>
</dbReference>